<dbReference type="GO" id="GO:0046872">
    <property type="term" value="F:metal ion binding"/>
    <property type="evidence" value="ECO:0007669"/>
    <property type="project" value="UniProtKB-KW"/>
</dbReference>
<keyword evidence="9" id="KW-0547">Nucleotide-binding</keyword>
<sequence>MSFRLLTTRLFKHGRLLLQNYYKREIHSNNILDTTRIRGIHNHQHQAKASSGNLNNLANNFAKNQGLWRFGQHARRLFVDNILNRVTNPFSSDLRAQATKKLLFGDSAPFFALVGIGLASGSGILTKDDELEGVCYEIRDAVSRFQTKIDEEEIEQKIDEDFGLESLDIGSPIAKGSSAVVYAAALKDNVDESIKIEQDDERYEILSSPIENGFLQNPEQNSISRFMHNFGGSVDNIHANFDPNPSRSTSDSTSNLLFETLNRNFNFQEIRPPVDSAEAASRRVRFDSTSLVASRQSVNISSINEEFEDDFEVTAINDDSDQQHDNDINKYPLALKIMFNYDIESNAMSILKGMYKETVPARKRQIADAQDWELMLSDHTINLPPHPNIVAMYGMFCAQMPKLRNSSLYPMALPQRLYHDGYGRNMSLFLLMKRYNHTLKDYLASTQVNLRTRILLFAQLLEAIAHINRYGCAHRDLKSDNILIELNEDCPPVLVLTDFGCCLADKNYGLTIPYQSDEINKGGNSALMAPEIITKRPGTFSLLNYTKSDLWACGTISYEIFGQQNPFYADSEGKKLENFSYVDTMLPDLNGDVPMIIRKLIQNILQRNQNKRLSTDIAANVVQLYLWAPSAWLKIGANPCSNEILQWLLSLTTKILCEGRLNKENIGRRTYTEYLLISSFLVRAQLSRIRRALKWIQQAVVV</sequence>
<keyword evidence="7" id="KW-0808">Transferase</keyword>
<evidence type="ECO:0000256" key="5">
    <source>
        <dbReference type="ARBA" id="ARBA00012513"/>
    </source>
</evidence>
<protein>
    <recommendedName>
        <fullName evidence="5">non-specific serine/threonine protein kinase</fullName>
        <ecNumber evidence="5">2.7.11.1</ecNumber>
    </recommendedName>
</protein>
<evidence type="ECO:0000256" key="7">
    <source>
        <dbReference type="ARBA" id="ARBA00022679"/>
    </source>
</evidence>
<evidence type="ECO:0000256" key="4">
    <source>
        <dbReference type="ARBA" id="ARBA00004572"/>
    </source>
</evidence>
<comment type="catalytic activity">
    <reaction evidence="18">
        <text>L-seryl-[protein] + ATP = O-phospho-L-seryl-[protein] + ADP + H(+)</text>
        <dbReference type="Rhea" id="RHEA:17989"/>
        <dbReference type="Rhea" id="RHEA-COMP:9863"/>
        <dbReference type="Rhea" id="RHEA-COMP:11604"/>
        <dbReference type="ChEBI" id="CHEBI:15378"/>
        <dbReference type="ChEBI" id="CHEBI:29999"/>
        <dbReference type="ChEBI" id="CHEBI:30616"/>
        <dbReference type="ChEBI" id="CHEBI:83421"/>
        <dbReference type="ChEBI" id="CHEBI:456216"/>
        <dbReference type="EC" id="2.7.11.1"/>
    </reaction>
</comment>
<dbReference type="InterPro" id="IPR051511">
    <property type="entry name" value="MitoQC_Scaffold_Kinases"/>
</dbReference>
<evidence type="ECO:0000259" key="19">
    <source>
        <dbReference type="PROSITE" id="PS50011"/>
    </source>
</evidence>
<keyword evidence="14" id="KW-0460">Magnesium</keyword>
<evidence type="ECO:0000256" key="2">
    <source>
        <dbReference type="ARBA" id="ARBA00004434"/>
    </source>
</evidence>
<dbReference type="EMBL" id="GANO01004150">
    <property type="protein sequence ID" value="JAB55721.1"/>
    <property type="molecule type" value="mRNA"/>
</dbReference>
<dbReference type="GO" id="GO:0090141">
    <property type="term" value="P:positive regulation of mitochondrial fission"/>
    <property type="evidence" value="ECO:0007669"/>
    <property type="project" value="TreeGrafter"/>
</dbReference>
<dbReference type="PANTHER" id="PTHR22972">
    <property type="entry name" value="SERINE/THREONINE PROTEIN KINASE"/>
    <property type="match status" value="1"/>
</dbReference>
<keyword evidence="12" id="KW-0472">Membrane</keyword>
<keyword evidence="10 20" id="KW-0418">Kinase</keyword>
<dbReference type="PROSITE" id="PS00108">
    <property type="entry name" value="PROTEIN_KINASE_ST"/>
    <property type="match status" value="1"/>
</dbReference>
<evidence type="ECO:0000256" key="11">
    <source>
        <dbReference type="ARBA" id="ARBA00022787"/>
    </source>
</evidence>
<keyword evidence="12" id="KW-0999">Mitochondrion inner membrane</keyword>
<dbReference type="SMART" id="SM00220">
    <property type="entry name" value="S_TKc"/>
    <property type="match status" value="1"/>
</dbReference>
<keyword evidence="16" id="KW-0496">Mitochondrion</keyword>
<evidence type="ECO:0000256" key="14">
    <source>
        <dbReference type="ARBA" id="ARBA00022842"/>
    </source>
</evidence>
<evidence type="ECO:0000256" key="3">
    <source>
        <dbReference type="ARBA" id="ARBA00004514"/>
    </source>
</evidence>
<comment type="catalytic activity">
    <reaction evidence="17">
        <text>L-threonyl-[protein] + ATP = O-phospho-L-threonyl-[protein] + ADP + H(+)</text>
        <dbReference type="Rhea" id="RHEA:46608"/>
        <dbReference type="Rhea" id="RHEA-COMP:11060"/>
        <dbReference type="Rhea" id="RHEA-COMP:11605"/>
        <dbReference type="ChEBI" id="CHEBI:15378"/>
        <dbReference type="ChEBI" id="CHEBI:30013"/>
        <dbReference type="ChEBI" id="CHEBI:30616"/>
        <dbReference type="ChEBI" id="CHEBI:61977"/>
        <dbReference type="ChEBI" id="CHEBI:456216"/>
        <dbReference type="EC" id="2.7.11.1"/>
    </reaction>
</comment>
<dbReference type="GO" id="GO:0005741">
    <property type="term" value="C:mitochondrial outer membrane"/>
    <property type="evidence" value="ECO:0007669"/>
    <property type="project" value="UniProtKB-SubCell"/>
</dbReference>
<dbReference type="PANTHER" id="PTHR22972:SF7">
    <property type="entry name" value="SERINE_THREONINE-PROTEIN KINASE PINK1, MITOCHONDRIAL"/>
    <property type="match status" value="1"/>
</dbReference>
<keyword evidence="8" id="KW-0479">Metal-binding</keyword>
<feature type="domain" description="Protein kinase" evidence="19">
    <location>
        <begin position="300"/>
        <end position="626"/>
    </location>
</feature>
<dbReference type="EC" id="2.7.11.1" evidence="5"/>
<keyword evidence="13" id="KW-0067">ATP-binding</keyword>
<dbReference type="SUPFAM" id="SSF56112">
    <property type="entry name" value="Protein kinase-like (PK-like)"/>
    <property type="match status" value="1"/>
</dbReference>
<evidence type="ECO:0000256" key="18">
    <source>
        <dbReference type="ARBA" id="ARBA00048679"/>
    </source>
</evidence>
<dbReference type="InterPro" id="IPR000719">
    <property type="entry name" value="Prot_kinase_dom"/>
</dbReference>
<organism evidence="20">
    <name type="scientific">Corethrella appendiculata</name>
    <dbReference type="NCBI Taxonomy" id="1370023"/>
    <lineage>
        <taxon>Eukaryota</taxon>
        <taxon>Metazoa</taxon>
        <taxon>Ecdysozoa</taxon>
        <taxon>Arthropoda</taxon>
        <taxon>Hexapoda</taxon>
        <taxon>Insecta</taxon>
        <taxon>Pterygota</taxon>
        <taxon>Neoptera</taxon>
        <taxon>Endopterygota</taxon>
        <taxon>Diptera</taxon>
        <taxon>Nematocera</taxon>
        <taxon>Culicoidea</taxon>
        <taxon>Chaoboridae</taxon>
        <taxon>Corethrella</taxon>
    </lineage>
</organism>
<dbReference type="InterPro" id="IPR008271">
    <property type="entry name" value="Ser/Thr_kinase_AS"/>
</dbReference>
<evidence type="ECO:0000256" key="10">
    <source>
        <dbReference type="ARBA" id="ARBA00022777"/>
    </source>
</evidence>
<dbReference type="Pfam" id="PF00069">
    <property type="entry name" value="Pkinase"/>
    <property type="match status" value="1"/>
</dbReference>
<dbReference type="InterPro" id="IPR011009">
    <property type="entry name" value="Kinase-like_dom_sf"/>
</dbReference>
<evidence type="ECO:0000256" key="9">
    <source>
        <dbReference type="ARBA" id="ARBA00022741"/>
    </source>
</evidence>
<evidence type="ECO:0000256" key="16">
    <source>
        <dbReference type="ARBA" id="ARBA00023128"/>
    </source>
</evidence>
<keyword evidence="6" id="KW-0723">Serine/threonine-protein kinase</keyword>
<proteinExistence type="evidence at transcript level"/>
<comment type="cofactor">
    <cofactor evidence="1">
        <name>Mg(2+)</name>
        <dbReference type="ChEBI" id="CHEBI:18420"/>
    </cofactor>
</comment>
<dbReference type="PROSITE" id="PS50011">
    <property type="entry name" value="PROTEIN_KINASE_DOM"/>
    <property type="match status" value="1"/>
</dbReference>
<dbReference type="GO" id="GO:0005829">
    <property type="term" value="C:cytosol"/>
    <property type="evidence" value="ECO:0007669"/>
    <property type="project" value="UniProtKB-SubCell"/>
</dbReference>
<dbReference type="GO" id="GO:0005743">
    <property type="term" value="C:mitochondrial inner membrane"/>
    <property type="evidence" value="ECO:0007669"/>
    <property type="project" value="UniProtKB-SubCell"/>
</dbReference>
<name>U5ENE0_9DIPT</name>
<dbReference type="GO" id="GO:0004674">
    <property type="term" value="F:protein serine/threonine kinase activity"/>
    <property type="evidence" value="ECO:0007669"/>
    <property type="project" value="UniProtKB-KW"/>
</dbReference>
<evidence type="ECO:0000256" key="8">
    <source>
        <dbReference type="ARBA" id="ARBA00022723"/>
    </source>
</evidence>
<evidence type="ECO:0000256" key="17">
    <source>
        <dbReference type="ARBA" id="ARBA00047899"/>
    </source>
</evidence>
<dbReference type="Gene3D" id="1.10.510.10">
    <property type="entry name" value="Transferase(Phosphotransferase) domain 1"/>
    <property type="match status" value="1"/>
</dbReference>
<evidence type="ECO:0000256" key="15">
    <source>
        <dbReference type="ARBA" id="ARBA00022946"/>
    </source>
</evidence>
<evidence type="ECO:0000256" key="1">
    <source>
        <dbReference type="ARBA" id="ARBA00001946"/>
    </source>
</evidence>
<keyword evidence="11" id="KW-1000">Mitochondrion outer membrane</keyword>
<dbReference type="AlphaFoldDB" id="U5ENE0"/>
<evidence type="ECO:0000256" key="12">
    <source>
        <dbReference type="ARBA" id="ARBA00022792"/>
    </source>
</evidence>
<dbReference type="GO" id="GO:0042981">
    <property type="term" value="P:regulation of apoptotic process"/>
    <property type="evidence" value="ECO:0007669"/>
    <property type="project" value="TreeGrafter"/>
</dbReference>
<evidence type="ECO:0000256" key="13">
    <source>
        <dbReference type="ARBA" id="ARBA00022840"/>
    </source>
</evidence>
<reference evidence="20" key="1">
    <citation type="journal article" date="2014" name="Insect Biochem. Mol. Biol.">
        <title>An insight into the sialome of the frog biting fly, Corethrella appendiculata.</title>
        <authorList>
            <person name="Ribeiro J.M.C."/>
            <person name="Chagas A.C."/>
            <person name="Pham V.M."/>
            <person name="Lounibos L.P."/>
            <person name="Calvo E."/>
        </authorList>
    </citation>
    <scope>NUCLEOTIDE SEQUENCE</scope>
    <source>
        <tissue evidence="20">Salivary glands</tissue>
    </source>
</reference>
<comment type="subcellular location">
    <subcellularLocation>
        <location evidence="3">Cytoplasm</location>
        <location evidence="3">Cytosol</location>
    </subcellularLocation>
    <subcellularLocation>
        <location evidence="2">Mitochondrion inner membrane</location>
        <topology evidence="2">Single-pass membrane protein</topology>
    </subcellularLocation>
    <subcellularLocation>
        <location evidence="4">Mitochondrion outer membrane</location>
        <topology evidence="4">Single-pass membrane protein</topology>
    </subcellularLocation>
</comment>
<evidence type="ECO:0000256" key="6">
    <source>
        <dbReference type="ARBA" id="ARBA00022527"/>
    </source>
</evidence>
<keyword evidence="15" id="KW-0809">Transit peptide</keyword>
<evidence type="ECO:0000313" key="20">
    <source>
        <dbReference type="EMBL" id="JAB55721.1"/>
    </source>
</evidence>
<accession>U5ENE0</accession>
<dbReference type="GO" id="GO:0000422">
    <property type="term" value="P:autophagy of mitochondrion"/>
    <property type="evidence" value="ECO:0007669"/>
    <property type="project" value="TreeGrafter"/>
</dbReference>
<dbReference type="GO" id="GO:0005524">
    <property type="term" value="F:ATP binding"/>
    <property type="evidence" value="ECO:0007669"/>
    <property type="project" value="UniProtKB-KW"/>
</dbReference>